<accession>A0A3G2T5H0</accession>
<dbReference type="AlphaFoldDB" id="A0A3G2T5H0"/>
<gene>
    <name evidence="1" type="ORF">CDG68_18755</name>
</gene>
<reference evidence="1 2" key="1">
    <citation type="submission" date="2018-10" db="EMBL/GenBank/DDBJ databases">
        <title>The complete genome of Acinetobacter wuhouensis strain WCHAW010062.</title>
        <authorList>
            <person name="Hu Y."/>
            <person name="Long H."/>
            <person name="Feng Y."/>
            <person name="Zong Z."/>
        </authorList>
    </citation>
    <scope>NUCLEOTIDE SEQUENCE [LARGE SCALE GENOMIC DNA]</scope>
    <source>
        <strain evidence="1 2">WCHAW010062</strain>
    </source>
</reference>
<dbReference type="EMBL" id="CP033133">
    <property type="protein sequence ID" value="AYO55560.1"/>
    <property type="molecule type" value="Genomic_DNA"/>
</dbReference>
<evidence type="ECO:0000313" key="2">
    <source>
        <dbReference type="Proteomes" id="UP000279962"/>
    </source>
</evidence>
<dbReference type="RefSeq" id="WP_087554145.1">
    <property type="nucleotide sequence ID" value="NZ_CP033133.1"/>
</dbReference>
<sequence>MIEQVTEEQLPIFSKNSVVEIGSINVAIDDLLRNKGFYSIKSFIDGLGESDVFLLKLDQDFYFIHVLKSHPTIKLTEIHTTSLRSSEHSFKILFEALDISLDEFKINYDNFEIQYISIQNQLNLQ</sequence>
<organism evidence="1 2">
    <name type="scientific">Acinetobacter wuhouensis</name>
    <dbReference type="NCBI Taxonomy" id="1879050"/>
    <lineage>
        <taxon>Bacteria</taxon>
        <taxon>Pseudomonadati</taxon>
        <taxon>Pseudomonadota</taxon>
        <taxon>Gammaproteobacteria</taxon>
        <taxon>Moraxellales</taxon>
        <taxon>Moraxellaceae</taxon>
        <taxon>Acinetobacter</taxon>
    </lineage>
</organism>
<dbReference type="Proteomes" id="UP000279962">
    <property type="component" value="Chromosome"/>
</dbReference>
<proteinExistence type="predicted"/>
<evidence type="ECO:0000313" key="1">
    <source>
        <dbReference type="EMBL" id="AYO55560.1"/>
    </source>
</evidence>
<name>A0A3G2T5H0_9GAMM</name>
<protein>
    <submittedName>
        <fullName evidence="1">Uncharacterized protein</fullName>
    </submittedName>
</protein>